<dbReference type="InterPro" id="IPR004360">
    <property type="entry name" value="Glyas_Fos-R_dOase_dom"/>
</dbReference>
<dbReference type="Gene3D" id="3.10.180.10">
    <property type="entry name" value="2,3-Dihydroxybiphenyl 1,2-Dioxygenase, domain 1"/>
    <property type="match status" value="1"/>
</dbReference>
<dbReference type="InterPro" id="IPR037523">
    <property type="entry name" value="VOC_core"/>
</dbReference>
<name>A0A9W4QUH1_9GAMM</name>
<evidence type="ECO:0000313" key="3">
    <source>
        <dbReference type="EMBL" id="CAH9061040.1"/>
    </source>
</evidence>
<evidence type="ECO:0000259" key="1">
    <source>
        <dbReference type="PROSITE" id="PS51819"/>
    </source>
</evidence>
<evidence type="ECO:0000313" key="5">
    <source>
        <dbReference type="Proteomes" id="UP001152485"/>
    </source>
</evidence>
<dbReference type="Proteomes" id="UP001152467">
    <property type="component" value="Unassembled WGS sequence"/>
</dbReference>
<dbReference type="PANTHER" id="PTHR33993:SF1">
    <property type="entry name" value="GLYOXALASE FAMILY PROTEIN"/>
    <property type="match status" value="1"/>
</dbReference>
<protein>
    <recommendedName>
        <fullName evidence="1">VOC domain-containing protein</fullName>
    </recommendedName>
</protein>
<keyword evidence="4" id="KW-1185">Reference proteome</keyword>
<organism evidence="2 4">
    <name type="scientific">Pseudoalteromonas holothuriae</name>
    <dbReference type="NCBI Taxonomy" id="2963714"/>
    <lineage>
        <taxon>Bacteria</taxon>
        <taxon>Pseudomonadati</taxon>
        <taxon>Pseudomonadota</taxon>
        <taxon>Gammaproteobacteria</taxon>
        <taxon>Alteromonadales</taxon>
        <taxon>Pseudoalteromonadaceae</taxon>
        <taxon>Pseudoalteromonas</taxon>
    </lineage>
</organism>
<dbReference type="CDD" id="cd07247">
    <property type="entry name" value="SgaA_N_like"/>
    <property type="match status" value="1"/>
</dbReference>
<comment type="caution">
    <text evidence="2">The sequence shown here is derived from an EMBL/GenBank/DDBJ whole genome shotgun (WGS) entry which is preliminary data.</text>
</comment>
<dbReference type="InterPro" id="IPR029068">
    <property type="entry name" value="Glyas_Bleomycin-R_OHBP_Dase"/>
</dbReference>
<dbReference type="SUPFAM" id="SSF54593">
    <property type="entry name" value="Glyoxalase/Bleomycin resistance protein/Dihydroxybiphenyl dioxygenase"/>
    <property type="match status" value="1"/>
</dbReference>
<dbReference type="PANTHER" id="PTHR33993">
    <property type="entry name" value="GLYOXALASE-RELATED"/>
    <property type="match status" value="1"/>
</dbReference>
<dbReference type="PROSITE" id="PS51819">
    <property type="entry name" value="VOC"/>
    <property type="match status" value="1"/>
</dbReference>
<dbReference type="Proteomes" id="UP001152485">
    <property type="component" value="Unassembled WGS sequence"/>
</dbReference>
<dbReference type="InterPro" id="IPR052164">
    <property type="entry name" value="Anthracycline_SecMetBiosynth"/>
</dbReference>
<reference evidence="2 5" key="1">
    <citation type="submission" date="2022-07" db="EMBL/GenBank/DDBJ databases">
        <authorList>
            <person name="Criscuolo A."/>
        </authorList>
    </citation>
    <scope>NUCLEOTIDE SEQUENCE</scope>
    <source>
        <strain evidence="5">CIP 111951</strain>
        <strain evidence="2">CIP111854</strain>
        <strain evidence="3">CIP111951</strain>
    </source>
</reference>
<proteinExistence type="predicted"/>
<evidence type="ECO:0000313" key="2">
    <source>
        <dbReference type="EMBL" id="CAH9053792.1"/>
    </source>
</evidence>
<dbReference type="AlphaFoldDB" id="A0A9W4QUH1"/>
<feature type="domain" description="VOC" evidence="1">
    <location>
        <begin position="6"/>
        <end position="116"/>
    </location>
</feature>
<dbReference type="EMBL" id="CAMAPD010000011">
    <property type="protein sequence ID" value="CAH9061040.1"/>
    <property type="molecule type" value="Genomic_DNA"/>
</dbReference>
<dbReference type="EMBL" id="CAMAPC010000003">
    <property type="protein sequence ID" value="CAH9053792.1"/>
    <property type="molecule type" value="Genomic_DNA"/>
</dbReference>
<gene>
    <name evidence="2" type="ORF">PSECIP111854_01240</name>
    <name evidence="3" type="ORF">PSECIP111951_02404</name>
</gene>
<sequence length="117" mass="13060">MNMQNHINYVEFAAADLAQTERFFNHAFAWQFEHYGPDYIAFSNAGLEGGFYRSDLAASTANGSVLVVLYSSELELIKEKVLQAGGVISKEIFSFPGGRRFHFIEPSGNELAIWSDS</sequence>
<evidence type="ECO:0000313" key="4">
    <source>
        <dbReference type="Proteomes" id="UP001152467"/>
    </source>
</evidence>
<dbReference type="Pfam" id="PF00903">
    <property type="entry name" value="Glyoxalase"/>
    <property type="match status" value="1"/>
</dbReference>
<accession>A0A9W4QUH1</accession>